<name>A0A0G9HC49_9GAMM</name>
<evidence type="ECO:0000313" key="2">
    <source>
        <dbReference type="Proteomes" id="UP000182987"/>
    </source>
</evidence>
<dbReference type="PATRIC" id="fig|1440763.5.peg.1752"/>
<dbReference type="KEGG" id="lrz:BJI69_19380"/>
<dbReference type="Proteomes" id="UP000182987">
    <property type="component" value="Chromosome"/>
</dbReference>
<proteinExistence type="predicted"/>
<accession>A0A0G9HC49</accession>
<dbReference type="RefSeq" id="WP_046967520.1">
    <property type="nucleotide sequence ID" value="NZ_CP017480.1"/>
</dbReference>
<sequence>MSLSPSSSIIIDLLLLADAAVAGDKKEVGRLARRIQGVAERSGSRVIATRARTVELLAGEDPTPGELAAAVDRLLSEAEREIHDIGIWTDQCNATSDRRSA</sequence>
<dbReference type="AlphaFoldDB" id="A0A0G9HC49"/>
<protein>
    <submittedName>
        <fullName evidence="1">Uncharacterized protein</fullName>
    </submittedName>
</protein>
<gene>
    <name evidence="1" type="ORF">BJI69_19380</name>
</gene>
<evidence type="ECO:0000313" key="1">
    <source>
        <dbReference type="EMBL" id="APG05854.1"/>
    </source>
</evidence>
<organism evidence="1 2">
    <name type="scientific">Luteibacter rhizovicinus DSM 16549</name>
    <dbReference type="NCBI Taxonomy" id="1440763"/>
    <lineage>
        <taxon>Bacteria</taxon>
        <taxon>Pseudomonadati</taxon>
        <taxon>Pseudomonadota</taxon>
        <taxon>Gammaproteobacteria</taxon>
        <taxon>Lysobacterales</taxon>
        <taxon>Rhodanobacteraceae</taxon>
        <taxon>Luteibacter</taxon>
    </lineage>
</organism>
<reference evidence="2" key="1">
    <citation type="submission" date="2016-09" db="EMBL/GenBank/DDBJ databases">
        <authorList>
            <person name="Lysoe E."/>
        </authorList>
    </citation>
    <scope>NUCLEOTIDE SEQUENCE [LARGE SCALE GENOMIC DNA]</scope>
    <source>
        <strain evidence="2">LJ96T</strain>
    </source>
</reference>
<dbReference type="EMBL" id="CP017480">
    <property type="protein sequence ID" value="APG05854.1"/>
    <property type="molecule type" value="Genomic_DNA"/>
</dbReference>
<keyword evidence="2" id="KW-1185">Reference proteome</keyword>